<comment type="caution">
    <text evidence="1">The sequence shown here is derived from an EMBL/GenBank/DDBJ whole genome shotgun (WGS) entry which is preliminary data.</text>
</comment>
<dbReference type="InterPro" id="IPR036736">
    <property type="entry name" value="ACP-like_sf"/>
</dbReference>
<name>A0A5N5EC99_9ACTN</name>
<gene>
    <name evidence="1" type="ORF">F5983_37775</name>
</gene>
<proteinExistence type="predicted"/>
<protein>
    <recommendedName>
        <fullName evidence="3">Carrier domain-containing protein</fullName>
    </recommendedName>
</protein>
<dbReference type="EMBL" id="VYUA01000109">
    <property type="protein sequence ID" value="KAB2587483.1"/>
    <property type="molecule type" value="Genomic_DNA"/>
</dbReference>
<dbReference type="AlphaFoldDB" id="A0A5N5EC99"/>
<reference evidence="1 2" key="1">
    <citation type="submission" date="2019-09" db="EMBL/GenBank/DDBJ databases">
        <authorList>
            <person name="Liu P."/>
        </authorList>
    </citation>
    <scope>NUCLEOTIDE SEQUENCE [LARGE SCALE GENOMIC DNA]</scope>
    <source>
        <strain evidence="1 2">TRM68085</strain>
    </source>
</reference>
<organism evidence="1 2">
    <name type="scientific">Streptomyces arboris</name>
    <dbReference type="NCBI Taxonomy" id="2600619"/>
    <lineage>
        <taxon>Bacteria</taxon>
        <taxon>Bacillati</taxon>
        <taxon>Actinomycetota</taxon>
        <taxon>Actinomycetes</taxon>
        <taxon>Kitasatosporales</taxon>
        <taxon>Streptomycetaceae</taxon>
        <taxon>Streptomyces</taxon>
    </lineage>
</organism>
<evidence type="ECO:0000313" key="1">
    <source>
        <dbReference type="EMBL" id="KAB2587483.1"/>
    </source>
</evidence>
<dbReference type="SUPFAM" id="SSF47336">
    <property type="entry name" value="ACP-like"/>
    <property type="match status" value="1"/>
</dbReference>
<keyword evidence="2" id="KW-1185">Reference proteome</keyword>
<dbReference type="RefSeq" id="WP_128852617.1">
    <property type="nucleotide sequence ID" value="NZ_JBHUTW010000042.1"/>
</dbReference>
<evidence type="ECO:0000313" key="2">
    <source>
        <dbReference type="Proteomes" id="UP000326907"/>
    </source>
</evidence>
<dbReference type="Gene3D" id="1.10.1200.10">
    <property type="entry name" value="ACP-like"/>
    <property type="match status" value="1"/>
</dbReference>
<evidence type="ECO:0008006" key="3">
    <source>
        <dbReference type="Google" id="ProtNLM"/>
    </source>
</evidence>
<accession>A0A5N5EC99</accession>
<sequence>MDVVLDEASVKAQIRIFLERYYAEQRDPDEVKLGDLDSFTLIQLLLHIEDAFDIVVLEELHNFRGGGFDEFSAFVVQMGTRKPVHTP</sequence>
<dbReference type="Proteomes" id="UP000326907">
    <property type="component" value="Unassembled WGS sequence"/>
</dbReference>